<dbReference type="PANTHER" id="PTHR42760">
    <property type="entry name" value="SHORT-CHAIN DEHYDROGENASES/REDUCTASES FAMILY MEMBER"/>
    <property type="match status" value="1"/>
</dbReference>
<keyword evidence="3" id="KW-0560">Oxidoreductase</keyword>
<dbReference type="GeneID" id="93335090"/>
<name>A0A3E2X0M9_9FIRM</name>
<proteinExistence type="inferred from homology"/>
<evidence type="ECO:0000313" key="4">
    <source>
        <dbReference type="EMBL" id="RGC34060.1"/>
    </source>
</evidence>
<gene>
    <name evidence="4" type="ORF">DWX41_04655</name>
</gene>
<sequence>METKISFCLEGKTAVVTGGSQGIGKIVAGYLAHQGADIVIVDIQDAKQEARKIASEYPVKAIALKCDVSDSKQVKEVMNEAAKEMGSLDILFNNAGICLHKSALEVTPAEWEKVINVNLNGIFYMAREFAKQLILKGKKGSIINTASMSGVIVNVPQLQSSYNASKAAVMHLTKSLAVEWADKGIRVNAISPGYIRTEMTESVREDWKKLWEGMIPFGRMGTPEELAGAVIYLASDMSSYTSGLNMVIDGAFTCI</sequence>
<dbReference type="Pfam" id="PF13561">
    <property type="entry name" value="adh_short_C2"/>
    <property type="match status" value="1"/>
</dbReference>
<comment type="caution">
    <text evidence="4">The sequence shown here is derived from an EMBL/GenBank/DDBJ whole genome shotgun (WGS) entry which is preliminary data.</text>
</comment>
<dbReference type="PRINTS" id="PR00081">
    <property type="entry name" value="GDHRDH"/>
</dbReference>
<evidence type="ECO:0000313" key="5">
    <source>
        <dbReference type="Proteomes" id="UP000261111"/>
    </source>
</evidence>
<comment type="similarity">
    <text evidence="1">Belongs to the short-chain dehydrogenases/reductases (SDR) family.</text>
</comment>
<dbReference type="SUPFAM" id="SSF51735">
    <property type="entry name" value="NAD(P)-binding Rossmann-fold domains"/>
    <property type="match status" value="1"/>
</dbReference>
<dbReference type="PANTHER" id="PTHR42760:SF115">
    <property type="entry name" value="3-OXOACYL-[ACYL-CARRIER-PROTEIN] REDUCTASE FABG"/>
    <property type="match status" value="1"/>
</dbReference>
<dbReference type="InterPro" id="IPR020904">
    <property type="entry name" value="Sc_DH/Rdtase_CS"/>
</dbReference>
<dbReference type="PRINTS" id="PR00080">
    <property type="entry name" value="SDRFAMILY"/>
</dbReference>
<dbReference type="GO" id="GO:0016616">
    <property type="term" value="F:oxidoreductase activity, acting on the CH-OH group of donors, NAD or NADP as acceptor"/>
    <property type="evidence" value="ECO:0007669"/>
    <property type="project" value="TreeGrafter"/>
</dbReference>
<reference evidence="4 5" key="1">
    <citation type="submission" date="2018-08" db="EMBL/GenBank/DDBJ databases">
        <title>A genome reference for cultivated species of the human gut microbiota.</title>
        <authorList>
            <person name="Zou Y."/>
            <person name="Xue W."/>
            <person name="Luo G."/>
        </authorList>
    </citation>
    <scope>NUCLEOTIDE SEQUENCE [LARGE SCALE GENOMIC DNA]</scope>
    <source>
        <strain evidence="4 5">AF19-21</strain>
    </source>
</reference>
<dbReference type="NCBIfam" id="NF005559">
    <property type="entry name" value="PRK07231.1"/>
    <property type="match status" value="1"/>
</dbReference>
<dbReference type="RefSeq" id="WP_025656728.1">
    <property type="nucleotide sequence ID" value="NZ_QVIA01000004.1"/>
</dbReference>
<evidence type="ECO:0000256" key="3">
    <source>
        <dbReference type="ARBA" id="ARBA00023002"/>
    </source>
</evidence>
<dbReference type="Gene3D" id="3.40.50.720">
    <property type="entry name" value="NAD(P)-binding Rossmann-like Domain"/>
    <property type="match status" value="1"/>
</dbReference>
<organism evidence="4 5">
    <name type="scientific">Hungatella hathewayi</name>
    <dbReference type="NCBI Taxonomy" id="154046"/>
    <lineage>
        <taxon>Bacteria</taxon>
        <taxon>Bacillati</taxon>
        <taxon>Bacillota</taxon>
        <taxon>Clostridia</taxon>
        <taxon>Lachnospirales</taxon>
        <taxon>Lachnospiraceae</taxon>
        <taxon>Hungatella</taxon>
    </lineage>
</organism>
<dbReference type="InterPro" id="IPR002347">
    <property type="entry name" value="SDR_fam"/>
</dbReference>
<dbReference type="FunFam" id="3.40.50.720:FF:000090">
    <property type="entry name" value="NADP-dependent mannitol dehydrogenase"/>
    <property type="match status" value="1"/>
</dbReference>
<protein>
    <submittedName>
        <fullName evidence="4">SDR family oxidoreductase</fullName>
    </submittedName>
</protein>
<dbReference type="GO" id="GO:0044281">
    <property type="term" value="P:small molecule metabolic process"/>
    <property type="evidence" value="ECO:0007669"/>
    <property type="project" value="UniProtKB-ARBA"/>
</dbReference>
<evidence type="ECO:0000256" key="1">
    <source>
        <dbReference type="ARBA" id="ARBA00006484"/>
    </source>
</evidence>
<accession>A0A3E2X0M9</accession>
<evidence type="ECO:0000256" key="2">
    <source>
        <dbReference type="ARBA" id="ARBA00022857"/>
    </source>
</evidence>
<dbReference type="Proteomes" id="UP000261111">
    <property type="component" value="Unassembled WGS sequence"/>
</dbReference>
<dbReference type="GO" id="GO:0005975">
    <property type="term" value="P:carbohydrate metabolic process"/>
    <property type="evidence" value="ECO:0007669"/>
    <property type="project" value="UniProtKB-ARBA"/>
</dbReference>
<dbReference type="EMBL" id="QVIA01000004">
    <property type="protein sequence ID" value="RGC34060.1"/>
    <property type="molecule type" value="Genomic_DNA"/>
</dbReference>
<dbReference type="InterPro" id="IPR036291">
    <property type="entry name" value="NAD(P)-bd_dom_sf"/>
</dbReference>
<keyword evidence="2" id="KW-0521">NADP</keyword>
<dbReference type="PROSITE" id="PS00061">
    <property type="entry name" value="ADH_SHORT"/>
    <property type="match status" value="1"/>
</dbReference>
<dbReference type="AlphaFoldDB" id="A0A3E2X0M9"/>